<evidence type="ECO:0000259" key="4">
    <source>
        <dbReference type="PROSITE" id="PS50887"/>
    </source>
</evidence>
<gene>
    <name evidence="5" type="ORF">DFR37_11222</name>
</gene>
<comment type="caution">
    <text evidence="5">The sequence shown here is derived from an EMBL/GenBank/DDBJ whole genome shotgun (WGS) entry which is preliminary data.</text>
</comment>
<dbReference type="OrthoDB" id="5894408at2"/>
<evidence type="ECO:0000256" key="3">
    <source>
        <dbReference type="SAM" id="Phobius"/>
    </source>
</evidence>
<dbReference type="Gene3D" id="3.30.110.200">
    <property type="match status" value="1"/>
</dbReference>
<dbReference type="GO" id="GO:0052621">
    <property type="term" value="F:diguanylate cyclase activity"/>
    <property type="evidence" value="ECO:0007669"/>
    <property type="project" value="UniProtKB-EC"/>
</dbReference>
<keyword evidence="6" id="KW-1185">Reference proteome</keyword>
<dbReference type="PANTHER" id="PTHR45138">
    <property type="entry name" value="REGULATORY COMPONENTS OF SENSORY TRANSDUCTION SYSTEM"/>
    <property type="match status" value="1"/>
</dbReference>
<dbReference type="EMBL" id="QNRQ01000012">
    <property type="protein sequence ID" value="RBP36443.1"/>
    <property type="molecule type" value="Genomic_DNA"/>
</dbReference>
<dbReference type="InterPro" id="IPR050469">
    <property type="entry name" value="Diguanylate_Cyclase"/>
</dbReference>
<dbReference type="AlphaFoldDB" id="A0A366H396"/>
<dbReference type="GO" id="GO:0043709">
    <property type="term" value="P:cell adhesion involved in single-species biofilm formation"/>
    <property type="evidence" value="ECO:0007669"/>
    <property type="project" value="TreeGrafter"/>
</dbReference>
<dbReference type="Gene3D" id="6.20.270.20">
    <property type="entry name" value="LapD/MoxY periplasmic domain"/>
    <property type="match status" value="1"/>
</dbReference>
<sequence>MSLLKQLLASVTIIMGLILVGSTAVSVDAVRQYLNGQLQSQSDNTASMLALLLSQPANQDLAIRETLMTALFDSGQFRAIRLKGANEVVLFERTLAPQTDRAAAPEWFLRLLPLKPAEAVRDVTSGWKQVGILSVVVDDASAHEVLWRSSVRLLVLILAVGAAWALLVVLLVRWFKKALSREIRSQLEGLDSNGAAPSASAAFPVPGLKDVSRALQDAKARVQARGRALNERIDSLETEVNHDPVTGLPNRKYFMDRIQRETQEANRATRPYIMLVRQRDLARINSVMTRDEVDKWLYSVGQSIMLALQDKGADVEQYLLARLNGSDFALLMHAADPAEALMKAQSVRRVLDRFRVAVDDGSLCRWAYALAGYQAETNIGETLSSLDVVLMNQESPGDDVIEIIEQVSGGTRG</sequence>
<dbReference type="Pfam" id="PF16448">
    <property type="entry name" value="LapD_MoxY_N"/>
    <property type="match status" value="1"/>
</dbReference>
<dbReference type="PROSITE" id="PS50887">
    <property type="entry name" value="GGDEF"/>
    <property type="match status" value="1"/>
</dbReference>
<dbReference type="PANTHER" id="PTHR45138:SF9">
    <property type="entry name" value="DIGUANYLATE CYCLASE DGCM-RELATED"/>
    <property type="match status" value="1"/>
</dbReference>
<keyword evidence="3" id="KW-0472">Membrane</keyword>
<keyword evidence="3" id="KW-0812">Transmembrane</keyword>
<evidence type="ECO:0000313" key="6">
    <source>
        <dbReference type="Proteomes" id="UP000253628"/>
    </source>
</evidence>
<organism evidence="5 6">
    <name type="scientific">Eoetvoesiella caeni</name>
    <dbReference type="NCBI Taxonomy" id="645616"/>
    <lineage>
        <taxon>Bacteria</taxon>
        <taxon>Pseudomonadati</taxon>
        <taxon>Pseudomonadota</taxon>
        <taxon>Betaproteobacteria</taxon>
        <taxon>Burkholderiales</taxon>
        <taxon>Alcaligenaceae</taxon>
        <taxon>Eoetvoesiella</taxon>
    </lineage>
</organism>
<comment type="catalytic activity">
    <reaction evidence="2">
        <text>2 GTP = 3',3'-c-di-GMP + 2 diphosphate</text>
        <dbReference type="Rhea" id="RHEA:24898"/>
        <dbReference type="ChEBI" id="CHEBI:33019"/>
        <dbReference type="ChEBI" id="CHEBI:37565"/>
        <dbReference type="ChEBI" id="CHEBI:58805"/>
        <dbReference type="EC" id="2.7.7.65"/>
    </reaction>
</comment>
<reference evidence="5 6" key="1">
    <citation type="submission" date="2018-06" db="EMBL/GenBank/DDBJ databases">
        <title>Genomic Encyclopedia of Type Strains, Phase IV (KMG-IV): sequencing the most valuable type-strain genomes for metagenomic binning, comparative biology and taxonomic classification.</title>
        <authorList>
            <person name="Goeker M."/>
        </authorList>
    </citation>
    <scope>NUCLEOTIDE SEQUENCE [LARGE SCALE GENOMIC DNA]</scope>
    <source>
        <strain evidence="5 6">DSM 25520</strain>
    </source>
</reference>
<dbReference type="SMART" id="SM00267">
    <property type="entry name" value="GGDEF"/>
    <property type="match status" value="1"/>
</dbReference>
<protein>
    <recommendedName>
        <fullName evidence="1">diguanylate cyclase</fullName>
        <ecNumber evidence="1">2.7.7.65</ecNumber>
    </recommendedName>
</protein>
<feature type="domain" description="GGDEF" evidence="4">
    <location>
        <begin position="269"/>
        <end position="406"/>
    </location>
</feature>
<evidence type="ECO:0000256" key="1">
    <source>
        <dbReference type="ARBA" id="ARBA00012528"/>
    </source>
</evidence>
<keyword evidence="3" id="KW-1133">Transmembrane helix</keyword>
<dbReference type="InterPro" id="IPR043128">
    <property type="entry name" value="Rev_trsase/Diguanyl_cyclase"/>
</dbReference>
<dbReference type="InterPro" id="IPR000160">
    <property type="entry name" value="GGDEF_dom"/>
</dbReference>
<evidence type="ECO:0000256" key="2">
    <source>
        <dbReference type="ARBA" id="ARBA00034247"/>
    </source>
</evidence>
<dbReference type="InterPro" id="IPR042461">
    <property type="entry name" value="LapD_MoxY_peri_C"/>
</dbReference>
<proteinExistence type="predicted"/>
<dbReference type="GO" id="GO:0005886">
    <property type="term" value="C:plasma membrane"/>
    <property type="evidence" value="ECO:0007669"/>
    <property type="project" value="TreeGrafter"/>
</dbReference>
<dbReference type="RefSeq" id="WP_113934518.1">
    <property type="nucleotide sequence ID" value="NZ_JACCEU010000006.1"/>
</dbReference>
<dbReference type="EC" id="2.7.7.65" evidence="1"/>
<dbReference type="NCBIfam" id="TIGR00254">
    <property type="entry name" value="GGDEF"/>
    <property type="match status" value="1"/>
</dbReference>
<accession>A0A366H396</accession>
<dbReference type="Proteomes" id="UP000253628">
    <property type="component" value="Unassembled WGS sequence"/>
</dbReference>
<dbReference type="Gene3D" id="3.30.70.270">
    <property type="match status" value="1"/>
</dbReference>
<dbReference type="Pfam" id="PF00990">
    <property type="entry name" value="GGDEF"/>
    <property type="match status" value="1"/>
</dbReference>
<feature type="transmembrane region" description="Helical" evidence="3">
    <location>
        <begin position="153"/>
        <end position="175"/>
    </location>
</feature>
<dbReference type="InterPro" id="IPR032244">
    <property type="entry name" value="LapD_MoxY_N"/>
</dbReference>
<dbReference type="GO" id="GO:1902201">
    <property type="term" value="P:negative regulation of bacterial-type flagellum-dependent cell motility"/>
    <property type="evidence" value="ECO:0007669"/>
    <property type="project" value="TreeGrafter"/>
</dbReference>
<name>A0A366H396_9BURK</name>
<evidence type="ECO:0000313" key="5">
    <source>
        <dbReference type="EMBL" id="RBP36443.1"/>
    </source>
</evidence>
<dbReference type="InterPro" id="IPR029787">
    <property type="entry name" value="Nucleotide_cyclase"/>
</dbReference>
<dbReference type="SUPFAM" id="SSF55073">
    <property type="entry name" value="Nucleotide cyclase"/>
    <property type="match status" value="1"/>
</dbReference>